<proteinExistence type="predicted"/>
<reference evidence="1 2" key="1">
    <citation type="journal article" date="2015" name="Genome Announc.">
        <title>Expanding the biotechnology potential of lactobacilli through comparative genomics of 213 strains and associated genera.</title>
        <authorList>
            <person name="Sun Z."/>
            <person name="Harris H.M."/>
            <person name="McCann A."/>
            <person name="Guo C."/>
            <person name="Argimon S."/>
            <person name="Zhang W."/>
            <person name="Yang X."/>
            <person name="Jeffery I.B."/>
            <person name="Cooney J.C."/>
            <person name="Kagawa T.F."/>
            <person name="Liu W."/>
            <person name="Song Y."/>
            <person name="Salvetti E."/>
            <person name="Wrobel A."/>
            <person name="Rasinkangas P."/>
            <person name="Parkhill J."/>
            <person name="Rea M.C."/>
            <person name="O'Sullivan O."/>
            <person name="Ritari J."/>
            <person name="Douillard F.P."/>
            <person name="Paul Ross R."/>
            <person name="Yang R."/>
            <person name="Briner A.E."/>
            <person name="Felis G.E."/>
            <person name="de Vos W.M."/>
            <person name="Barrangou R."/>
            <person name="Klaenhammer T.R."/>
            <person name="Caufield P.W."/>
            <person name="Cui Y."/>
            <person name="Zhang H."/>
            <person name="O'Toole P.W."/>
        </authorList>
    </citation>
    <scope>NUCLEOTIDE SEQUENCE [LARGE SCALE GENOMIC DNA]</scope>
    <source>
        <strain evidence="1 2">ATCC 53295</strain>
    </source>
</reference>
<dbReference type="Proteomes" id="UP000051176">
    <property type="component" value="Unassembled WGS sequence"/>
</dbReference>
<evidence type="ECO:0008006" key="3">
    <source>
        <dbReference type="Google" id="ProtNLM"/>
    </source>
</evidence>
<keyword evidence="2" id="KW-1185">Reference proteome</keyword>
<dbReference type="STRING" id="357278.IV61_GL001719"/>
<protein>
    <recommendedName>
        <fullName evidence="3">WxL domain-containing protein</fullName>
    </recommendedName>
</protein>
<evidence type="ECO:0000313" key="2">
    <source>
        <dbReference type="Proteomes" id="UP000051176"/>
    </source>
</evidence>
<sequence length="249" mass="26159">MPVIKLTMNQSQVYVNPGQDAVVTGKVTSLDGSTLTNSNVVLNPYWAEEGATSSHLMSPVTLSDDNPAKGFSFTFPSNSLGIGTYTLFMFASSSKNLTEVIPITIVVGNVKFGSNSGNLTYSSAISGSKQIIERADPNWSFNINDTVAKGTEWTLSATASALTSDTDGSTLDGQLVYSSDGKNIQPLSPTVGTTITDHKSSGTGTPFNIASDWNDNTGILLQLNGGAVVGHYSGRVDWTLSNTADTQGK</sequence>
<organism evidence="1 2">
    <name type="scientific">Levilactobacillus parabrevis ATCC 53295</name>
    <dbReference type="NCBI Taxonomy" id="1267003"/>
    <lineage>
        <taxon>Bacteria</taxon>
        <taxon>Bacillati</taxon>
        <taxon>Bacillota</taxon>
        <taxon>Bacilli</taxon>
        <taxon>Lactobacillales</taxon>
        <taxon>Lactobacillaceae</taxon>
        <taxon>Levilactobacillus</taxon>
    </lineage>
</organism>
<dbReference type="PATRIC" id="fig|1267003.4.peg.1736"/>
<dbReference type="AlphaFoldDB" id="A0A0R1GTF3"/>
<evidence type="ECO:0000313" key="1">
    <source>
        <dbReference type="EMBL" id="KRK34964.1"/>
    </source>
</evidence>
<name>A0A0R1GTF3_9LACO</name>
<gene>
    <name evidence="1" type="ORF">FD07_GL001647</name>
</gene>
<dbReference type="EMBL" id="AZCZ01000041">
    <property type="protein sequence ID" value="KRK34964.1"/>
    <property type="molecule type" value="Genomic_DNA"/>
</dbReference>
<comment type="caution">
    <text evidence="1">The sequence shown here is derived from an EMBL/GenBank/DDBJ whole genome shotgun (WGS) entry which is preliminary data.</text>
</comment>
<accession>A0A0R1GTF3</accession>